<gene>
    <name evidence="1" type="ORF">LTR25_010525</name>
</gene>
<keyword evidence="2" id="KW-1185">Reference proteome</keyword>
<dbReference type="EMBL" id="JAXLQG010000027">
    <property type="protein sequence ID" value="KAK5528218.1"/>
    <property type="molecule type" value="Genomic_DNA"/>
</dbReference>
<comment type="caution">
    <text evidence="1">The sequence shown here is derived from an EMBL/GenBank/DDBJ whole genome shotgun (WGS) entry which is preliminary data.</text>
</comment>
<reference evidence="1 2" key="1">
    <citation type="submission" date="2023-06" db="EMBL/GenBank/DDBJ databases">
        <title>Black Yeasts Isolated from many extreme environments.</title>
        <authorList>
            <person name="Coleine C."/>
            <person name="Stajich J.E."/>
            <person name="Selbmann L."/>
        </authorList>
    </citation>
    <scope>NUCLEOTIDE SEQUENCE [LARGE SCALE GENOMIC DNA]</scope>
    <source>
        <strain evidence="1 2">CCFEE 5887</strain>
    </source>
</reference>
<proteinExistence type="predicted"/>
<accession>A0AAV9PU87</accession>
<dbReference type="Proteomes" id="UP001345827">
    <property type="component" value="Unassembled WGS sequence"/>
</dbReference>
<dbReference type="AlphaFoldDB" id="A0AAV9PU87"/>
<organism evidence="1 2">
    <name type="scientific">Vermiconidia calcicola</name>
    <dbReference type="NCBI Taxonomy" id="1690605"/>
    <lineage>
        <taxon>Eukaryota</taxon>
        <taxon>Fungi</taxon>
        <taxon>Dikarya</taxon>
        <taxon>Ascomycota</taxon>
        <taxon>Pezizomycotina</taxon>
        <taxon>Dothideomycetes</taxon>
        <taxon>Dothideomycetidae</taxon>
        <taxon>Mycosphaerellales</taxon>
        <taxon>Extremaceae</taxon>
        <taxon>Vermiconidia</taxon>
    </lineage>
</organism>
<evidence type="ECO:0000313" key="1">
    <source>
        <dbReference type="EMBL" id="KAK5528218.1"/>
    </source>
</evidence>
<sequence>MTLTVQRILKANENICHGNRSKAIEICYDLLLQPNLNPMLRASVNTCIAIHADIGRHPDKMKWIIEARQILHELKDWATDSKSQEQLAFVEERINGAERIVKKQVEAKEQAENTKSTGTSCG</sequence>
<evidence type="ECO:0000313" key="2">
    <source>
        <dbReference type="Proteomes" id="UP001345827"/>
    </source>
</evidence>
<protein>
    <submittedName>
        <fullName evidence="1">Uncharacterized protein</fullName>
    </submittedName>
</protein>
<name>A0AAV9PU87_9PEZI</name>